<organism evidence="2 3">
    <name type="scientific">Podospora didyma</name>
    <dbReference type="NCBI Taxonomy" id="330526"/>
    <lineage>
        <taxon>Eukaryota</taxon>
        <taxon>Fungi</taxon>
        <taxon>Dikarya</taxon>
        <taxon>Ascomycota</taxon>
        <taxon>Pezizomycotina</taxon>
        <taxon>Sordariomycetes</taxon>
        <taxon>Sordariomycetidae</taxon>
        <taxon>Sordariales</taxon>
        <taxon>Podosporaceae</taxon>
        <taxon>Podospora</taxon>
    </lineage>
</organism>
<dbReference type="EMBL" id="JAULSW010000001">
    <property type="protein sequence ID" value="KAK3393935.1"/>
    <property type="molecule type" value="Genomic_DNA"/>
</dbReference>
<accession>A0AAE0P611</accession>
<feature type="region of interest" description="Disordered" evidence="1">
    <location>
        <begin position="205"/>
        <end position="337"/>
    </location>
</feature>
<dbReference type="AlphaFoldDB" id="A0AAE0P611"/>
<feature type="region of interest" description="Disordered" evidence="1">
    <location>
        <begin position="1"/>
        <end position="95"/>
    </location>
</feature>
<comment type="caution">
    <text evidence="2">The sequence shown here is derived from an EMBL/GenBank/DDBJ whole genome shotgun (WGS) entry which is preliminary data.</text>
</comment>
<feature type="compositionally biased region" description="Basic and acidic residues" evidence="1">
    <location>
        <begin position="301"/>
        <end position="337"/>
    </location>
</feature>
<keyword evidence="3" id="KW-1185">Reference proteome</keyword>
<feature type="compositionally biased region" description="Acidic residues" evidence="1">
    <location>
        <begin position="253"/>
        <end position="262"/>
    </location>
</feature>
<protein>
    <submittedName>
        <fullName evidence="2">Uncharacterized protein</fullName>
    </submittedName>
</protein>
<dbReference type="Proteomes" id="UP001285441">
    <property type="component" value="Unassembled WGS sequence"/>
</dbReference>
<evidence type="ECO:0000313" key="3">
    <source>
        <dbReference type="Proteomes" id="UP001285441"/>
    </source>
</evidence>
<gene>
    <name evidence="2" type="ORF">B0H63DRAFT_517099</name>
</gene>
<evidence type="ECO:0000256" key="1">
    <source>
        <dbReference type="SAM" id="MobiDB-lite"/>
    </source>
</evidence>
<evidence type="ECO:0000313" key="2">
    <source>
        <dbReference type="EMBL" id="KAK3393935.1"/>
    </source>
</evidence>
<feature type="compositionally biased region" description="Basic and acidic residues" evidence="1">
    <location>
        <begin position="263"/>
        <end position="274"/>
    </location>
</feature>
<feature type="compositionally biased region" description="Basic and acidic residues" evidence="1">
    <location>
        <begin position="1"/>
        <end position="25"/>
    </location>
</feature>
<name>A0AAE0P611_9PEZI</name>
<feature type="compositionally biased region" description="Low complexity" evidence="1">
    <location>
        <begin position="78"/>
        <end position="91"/>
    </location>
</feature>
<reference evidence="2" key="1">
    <citation type="journal article" date="2023" name="Mol. Phylogenet. Evol.">
        <title>Genome-scale phylogeny and comparative genomics of the fungal order Sordariales.</title>
        <authorList>
            <person name="Hensen N."/>
            <person name="Bonometti L."/>
            <person name="Westerberg I."/>
            <person name="Brannstrom I.O."/>
            <person name="Guillou S."/>
            <person name="Cros-Aarteil S."/>
            <person name="Calhoun S."/>
            <person name="Haridas S."/>
            <person name="Kuo A."/>
            <person name="Mondo S."/>
            <person name="Pangilinan J."/>
            <person name="Riley R."/>
            <person name="LaButti K."/>
            <person name="Andreopoulos B."/>
            <person name="Lipzen A."/>
            <person name="Chen C."/>
            <person name="Yan M."/>
            <person name="Daum C."/>
            <person name="Ng V."/>
            <person name="Clum A."/>
            <person name="Steindorff A."/>
            <person name="Ohm R.A."/>
            <person name="Martin F."/>
            <person name="Silar P."/>
            <person name="Natvig D.O."/>
            <person name="Lalanne C."/>
            <person name="Gautier V."/>
            <person name="Ament-Velasquez S.L."/>
            <person name="Kruys A."/>
            <person name="Hutchinson M.I."/>
            <person name="Powell A.J."/>
            <person name="Barry K."/>
            <person name="Miller A.N."/>
            <person name="Grigoriev I.V."/>
            <person name="Debuchy R."/>
            <person name="Gladieux P."/>
            <person name="Hiltunen Thoren M."/>
            <person name="Johannesson H."/>
        </authorList>
    </citation>
    <scope>NUCLEOTIDE SEQUENCE</scope>
    <source>
        <strain evidence="2">CBS 232.78</strain>
    </source>
</reference>
<sequence>MLKELVELQKAETKKAARASSDKPRTSSRAPHSAHDKKPPPSKAKSQPSGHSSGKGRGHTVPRSADKQPKPKPATVRAASSKPKKAQSSSAADREIAVAEVPRHAGGGGTGGSGVETDEPVQVAREGSGEGPSDTMESIVGGGIGDGPRILLPVAEMATPLMIPVLVMGGARSLASPAMSLLIPSSLTISVLVAGVVVTPGDPIVDGGSDDNLQDPPIGSSYGSGAEPDHPGAANGNSEEPDSFTIDVRSADDPDDPLDDDDPNKYSEDETREPPEDDDLKEDGITDPGDASVNEEPASDSEDKNGDGKEPDPESGDNKSRASGHDEPEEPKPGVGI</sequence>
<proteinExistence type="predicted"/>
<reference evidence="2" key="2">
    <citation type="submission" date="2023-06" db="EMBL/GenBank/DDBJ databases">
        <authorList>
            <consortium name="Lawrence Berkeley National Laboratory"/>
            <person name="Haridas S."/>
            <person name="Hensen N."/>
            <person name="Bonometti L."/>
            <person name="Westerberg I."/>
            <person name="Brannstrom I.O."/>
            <person name="Guillou S."/>
            <person name="Cros-Aarteil S."/>
            <person name="Calhoun S."/>
            <person name="Kuo A."/>
            <person name="Mondo S."/>
            <person name="Pangilinan J."/>
            <person name="Riley R."/>
            <person name="LaButti K."/>
            <person name="Andreopoulos B."/>
            <person name="Lipzen A."/>
            <person name="Chen C."/>
            <person name="Yanf M."/>
            <person name="Daum C."/>
            <person name="Ng V."/>
            <person name="Clum A."/>
            <person name="Steindorff A."/>
            <person name="Ohm R."/>
            <person name="Martin F."/>
            <person name="Silar P."/>
            <person name="Natvig D."/>
            <person name="Lalanne C."/>
            <person name="Gautier V."/>
            <person name="Ament-velasquez S.L."/>
            <person name="Kruys A."/>
            <person name="Hutchinson M.I."/>
            <person name="Powell A.J."/>
            <person name="Barry K."/>
            <person name="Miller A.N."/>
            <person name="Grigoriev I.V."/>
            <person name="Debuchy R."/>
            <person name="Gladieux P."/>
            <person name="Thoren M.H."/>
            <person name="Johannesson H."/>
        </authorList>
    </citation>
    <scope>NUCLEOTIDE SEQUENCE</scope>
    <source>
        <strain evidence="2">CBS 232.78</strain>
    </source>
</reference>